<evidence type="ECO:0000256" key="2">
    <source>
        <dbReference type="ARBA" id="ARBA00022908"/>
    </source>
</evidence>
<dbReference type="GO" id="GO:0015074">
    <property type="term" value="P:DNA integration"/>
    <property type="evidence" value="ECO:0007669"/>
    <property type="project" value="UniProtKB-KW"/>
</dbReference>
<keyword evidence="2" id="KW-0229">DNA integration</keyword>
<dbReference type="PROSITE" id="PS51900">
    <property type="entry name" value="CB"/>
    <property type="match status" value="1"/>
</dbReference>
<dbReference type="GO" id="GO:0003677">
    <property type="term" value="F:DNA binding"/>
    <property type="evidence" value="ECO:0007669"/>
    <property type="project" value="UniProtKB-UniRule"/>
</dbReference>
<name>A0A5L4V7E0_CAMUP</name>
<dbReference type="Gene3D" id="1.10.443.10">
    <property type="entry name" value="Intergrase catalytic core"/>
    <property type="match status" value="1"/>
</dbReference>
<dbReference type="AlphaFoldDB" id="A0A5L4V7E0"/>
<keyword evidence="3" id="KW-0238">DNA-binding</keyword>
<dbReference type="RefSeq" id="WP_199360961.1">
    <property type="nucleotide sequence ID" value="NZ_JAEMGF010000007.1"/>
</dbReference>
<dbReference type="InterPro" id="IPR002104">
    <property type="entry name" value="Integrase_catalytic"/>
</dbReference>
<evidence type="ECO:0000256" key="4">
    <source>
        <dbReference type="ARBA" id="ARBA00023172"/>
    </source>
</evidence>
<dbReference type="GO" id="GO:0006310">
    <property type="term" value="P:DNA recombination"/>
    <property type="evidence" value="ECO:0007669"/>
    <property type="project" value="UniProtKB-KW"/>
</dbReference>
<organism evidence="5">
    <name type="scientific">Campylobacter upsaliensis</name>
    <dbReference type="NCBI Taxonomy" id="28080"/>
    <lineage>
        <taxon>Bacteria</taxon>
        <taxon>Pseudomonadati</taxon>
        <taxon>Campylobacterota</taxon>
        <taxon>Epsilonproteobacteria</taxon>
        <taxon>Campylobacterales</taxon>
        <taxon>Campylobacteraceae</taxon>
        <taxon>Campylobacter</taxon>
    </lineage>
</organism>
<comment type="similarity">
    <text evidence="1">Belongs to the 'phage' integrase family.</text>
</comment>
<accession>A0A5L4V7E0</accession>
<protein>
    <submittedName>
        <fullName evidence="5">Site-specific integrase</fullName>
    </submittedName>
</protein>
<gene>
    <name evidence="5" type="ORF">FSE91_07095</name>
</gene>
<dbReference type="InterPro" id="IPR025269">
    <property type="entry name" value="SAM-like_dom"/>
</dbReference>
<evidence type="ECO:0000256" key="1">
    <source>
        <dbReference type="ARBA" id="ARBA00008857"/>
    </source>
</evidence>
<dbReference type="PROSITE" id="PS51898">
    <property type="entry name" value="TYR_RECOMBINASE"/>
    <property type="match status" value="1"/>
</dbReference>
<keyword evidence="4" id="KW-0233">DNA recombination</keyword>
<dbReference type="InterPro" id="IPR050090">
    <property type="entry name" value="Tyrosine_recombinase_XerCD"/>
</dbReference>
<dbReference type="InterPro" id="IPR011010">
    <property type="entry name" value="DNA_brk_join_enz"/>
</dbReference>
<dbReference type="PANTHER" id="PTHR30349">
    <property type="entry name" value="PHAGE INTEGRASE-RELATED"/>
    <property type="match status" value="1"/>
</dbReference>
<evidence type="ECO:0000313" key="5">
    <source>
        <dbReference type="EMBL" id="ECK6930564.1"/>
    </source>
</evidence>
<sequence length="406" mass="48218">MKHLPKNQNLYTYNNIIYLDYFKNGKRLRKSTKLKHSALSFDFVKKNYQGFVECFELEKRGERIEARKALKNLQKNYFALEDELIEAKLLKEEESFIDKKTRKIIELEKIDYTFAKTSRAFLEEKAFLKSNTYESYKNLRKAVLRFLHKHKLYYLSDFKRKHSLLFLDFLQEKKLSANTICLYCFFMKNLFNYALENDLLIKNPFFVPKAKQKLQEKIENEFKVFSLEEIITLIKNAKGDLRTFLILAFFTGARTGEILALKWEDLDFERNEIRIFKSLSAKGVLDSPKTKSSNRCVDMLEIIKNELLPLKAKASDFIFQQSRYLLRKDFNALLEALNYEKRRLYDTRHSFASIMLSKGEEPIWVGCKMMGHKDLNETYKTYAKYLPRPVVERASFLKDLNFSKIG</sequence>
<dbReference type="EMBL" id="AAJCUB010000029">
    <property type="protein sequence ID" value="ECK6930564.1"/>
    <property type="molecule type" value="Genomic_DNA"/>
</dbReference>
<reference evidence="5" key="1">
    <citation type="submission" date="2019-08" db="EMBL/GenBank/DDBJ databases">
        <authorList>
            <consortium name="GenomeTrakr network: Whole genome sequencing for foodborne pathogen traceback"/>
        </authorList>
    </citation>
    <scope>NUCLEOTIDE SEQUENCE</scope>
    <source>
        <strain evidence="5">TTU_623</strain>
    </source>
</reference>
<dbReference type="PANTHER" id="PTHR30349:SF64">
    <property type="entry name" value="PROPHAGE INTEGRASE INTD-RELATED"/>
    <property type="match status" value="1"/>
</dbReference>
<dbReference type="SUPFAM" id="SSF56349">
    <property type="entry name" value="DNA breaking-rejoining enzymes"/>
    <property type="match status" value="1"/>
</dbReference>
<proteinExistence type="inferred from homology"/>
<dbReference type="CDD" id="cd01189">
    <property type="entry name" value="INT_ICEBs1_C_like"/>
    <property type="match status" value="1"/>
</dbReference>
<dbReference type="Pfam" id="PF00589">
    <property type="entry name" value="Phage_integrase"/>
    <property type="match status" value="1"/>
</dbReference>
<evidence type="ECO:0000256" key="3">
    <source>
        <dbReference type="ARBA" id="ARBA00023125"/>
    </source>
</evidence>
<dbReference type="Pfam" id="PF13102">
    <property type="entry name" value="Phage_int_SAM_5"/>
    <property type="match status" value="1"/>
</dbReference>
<dbReference type="InterPro" id="IPR044068">
    <property type="entry name" value="CB"/>
</dbReference>
<dbReference type="InterPro" id="IPR013762">
    <property type="entry name" value="Integrase-like_cat_sf"/>
</dbReference>
<dbReference type="InterPro" id="IPR010998">
    <property type="entry name" value="Integrase_recombinase_N"/>
</dbReference>
<comment type="caution">
    <text evidence="5">The sequence shown here is derived from an EMBL/GenBank/DDBJ whole genome shotgun (WGS) entry which is preliminary data.</text>
</comment>
<dbReference type="Gene3D" id="1.10.150.130">
    <property type="match status" value="1"/>
</dbReference>